<protein>
    <submittedName>
        <fullName evidence="3 4">Transcriptional regulator</fullName>
    </submittedName>
</protein>
<dbReference type="InterPro" id="IPR010982">
    <property type="entry name" value="Lambda_DNA-bd_dom_sf"/>
</dbReference>
<dbReference type="EMBL" id="CP016279">
    <property type="protein sequence ID" value="ANP55391.1"/>
    <property type="molecule type" value="Genomic_DNA"/>
</dbReference>
<reference evidence="3 5" key="1">
    <citation type="submission" date="2016-06" db="EMBL/GenBank/DDBJ databases">
        <title>Complete genome sequence of Streptomyces griseochromogenes ATCC 14511, the Blasticidin S producer.</title>
        <authorList>
            <person name="Wu L."/>
        </authorList>
    </citation>
    <scope>NUCLEOTIDE SEQUENCE [LARGE SCALE GENOMIC DNA]</scope>
    <source>
        <strain evidence="3 5">ATCC 14511</strain>
    </source>
</reference>
<dbReference type="EMBL" id="JAGGLP010000021">
    <property type="protein sequence ID" value="MBP2054374.1"/>
    <property type="molecule type" value="Genomic_DNA"/>
</dbReference>
<name>A0A1B1B9B8_9ACTN</name>
<keyword evidence="6" id="KW-1185">Reference proteome</keyword>
<dbReference type="RefSeq" id="WP_067315079.1">
    <property type="nucleotide sequence ID" value="NZ_CP016279.1"/>
</dbReference>
<evidence type="ECO:0000313" key="5">
    <source>
        <dbReference type="Proteomes" id="UP000092659"/>
    </source>
</evidence>
<dbReference type="KEGG" id="sgs:AVL59_42520"/>
<sequence>MTRWQPLPDALPREARHLVEQLRVLKGRTGLSLAELARRTAYSKSSWQRYLSGARLPPRGAVQVLGRLAGADQARLLVLWELAEQAWPRVGAEPVGPTTAAAEAESEREPGSWPEPGPRAVVHGRWRKAAMAAFAVVLLLAAGLLWALPRARATAQPAARGRAIVRPSARGQEAVPPPAPGP</sequence>
<evidence type="ECO:0000313" key="3">
    <source>
        <dbReference type="EMBL" id="ANP55391.1"/>
    </source>
</evidence>
<feature type="transmembrane region" description="Helical" evidence="2">
    <location>
        <begin position="129"/>
        <end position="148"/>
    </location>
</feature>
<evidence type="ECO:0000256" key="1">
    <source>
        <dbReference type="SAM" id="MobiDB-lite"/>
    </source>
</evidence>
<evidence type="ECO:0000313" key="6">
    <source>
        <dbReference type="Proteomes" id="UP001519309"/>
    </source>
</evidence>
<dbReference type="InterPro" id="IPR001387">
    <property type="entry name" value="Cro/C1-type_HTH"/>
</dbReference>
<dbReference type="OrthoDB" id="3386996at2"/>
<dbReference type="Pfam" id="PF13560">
    <property type="entry name" value="HTH_31"/>
    <property type="match status" value="1"/>
</dbReference>
<dbReference type="CDD" id="cd00093">
    <property type="entry name" value="HTH_XRE"/>
    <property type="match status" value="1"/>
</dbReference>
<keyword evidence="2" id="KW-1133">Transmembrane helix</keyword>
<keyword evidence="2" id="KW-0472">Membrane</keyword>
<feature type="region of interest" description="Disordered" evidence="1">
    <location>
        <begin position="91"/>
        <end position="118"/>
    </location>
</feature>
<organism evidence="3 5">
    <name type="scientific">Streptomyces griseochromogenes</name>
    <dbReference type="NCBI Taxonomy" id="68214"/>
    <lineage>
        <taxon>Bacteria</taxon>
        <taxon>Bacillati</taxon>
        <taxon>Actinomycetota</taxon>
        <taxon>Actinomycetes</taxon>
        <taxon>Kitasatosporales</taxon>
        <taxon>Streptomycetaceae</taxon>
        <taxon>Streptomyces</taxon>
    </lineage>
</organism>
<accession>A0A1B1B9B8</accession>
<dbReference type="GO" id="GO:0003677">
    <property type="term" value="F:DNA binding"/>
    <property type="evidence" value="ECO:0007669"/>
    <property type="project" value="InterPro"/>
</dbReference>
<proteinExistence type="predicted"/>
<reference evidence="4 6" key="2">
    <citation type="submission" date="2021-03" db="EMBL/GenBank/DDBJ databases">
        <title>Genomic Encyclopedia of Type Strains, Phase IV (KMG-IV): sequencing the most valuable type-strain genomes for metagenomic binning, comparative biology and taxonomic classification.</title>
        <authorList>
            <person name="Goeker M."/>
        </authorList>
    </citation>
    <scope>NUCLEOTIDE SEQUENCE [LARGE SCALE GENOMIC DNA]</scope>
    <source>
        <strain evidence="4 6">DSM 40499</strain>
    </source>
</reference>
<keyword evidence="2" id="KW-0812">Transmembrane</keyword>
<dbReference type="Proteomes" id="UP000092659">
    <property type="component" value="Chromosome"/>
</dbReference>
<evidence type="ECO:0000313" key="4">
    <source>
        <dbReference type="EMBL" id="MBP2054374.1"/>
    </source>
</evidence>
<dbReference type="AlphaFoldDB" id="A0A1B1B9B8"/>
<dbReference type="SUPFAM" id="SSF47413">
    <property type="entry name" value="lambda repressor-like DNA-binding domains"/>
    <property type="match status" value="1"/>
</dbReference>
<evidence type="ECO:0000256" key="2">
    <source>
        <dbReference type="SAM" id="Phobius"/>
    </source>
</evidence>
<feature type="region of interest" description="Disordered" evidence="1">
    <location>
        <begin position="157"/>
        <end position="182"/>
    </location>
</feature>
<dbReference type="Proteomes" id="UP001519309">
    <property type="component" value="Unassembled WGS sequence"/>
</dbReference>
<gene>
    <name evidence="3" type="ORF">AVL59_42520</name>
    <name evidence="4" type="ORF">J2Z21_007379</name>
</gene>